<protein>
    <recommendedName>
        <fullName evidence="4">Farnesyl diphosphate synthase</fullName>
        <ecNumber evidence="3">2.5.1.10</ecNumber>
    </recommendedName>
    <alternativeName>
        <fullName evidence="10">(2E,6E)-farnesyl diphosphate synthase</fullName>
    </alternativeName>
    <alternativeName>
        <fullName evidence="9">Geranyltranstransferase</fullName>
    </alternativeName>
</protein>
<keyword evidence="8" id="KW-0414">Isoprene biosynthesis</keyword>
<accession>A0A1T4NWL9</accession>
<keyword evidence="5 12" id="KW-0808">Transferase</keyword>
<dbReference type="FunFam" id="1.10.600.10:FF:000001">
    <property type="entry name" value="Geranylgeranyl diphosphate synthase"/>
    <property type="match status" value="1"/>
</dbReference>
<evidence type="ECO:0000313" key="13">
    <source>
        <dbReference type="EMBL" id="SJZ83457.1"/>
    </source>
</evidence>
<dbReference type="GO" id="GO:0005737">
    <property type="term" value="C:cytoplasm"/>
    <property type="evidence" value="ECO:0007669"/>
    <property type="project" value="UniProtKB-ARBA"/>
</dbReference>
<evidence type="ECO:0000256" key="11">
    <source>
        <dbReference type="ARBA" id="ARBA00049399"/>
    </source>
</evidence>
<keyword evidence="6" id="KW-0479">Metal-binding</keyword>
<dbReference type="Proteomes" id="UP000189933">
    <property type="component" value="Unassembled WGS sequence"/>
</dbReference>
<dbReference type="InterPro" id="IPR053378">
    <property type="entry name" value="Prenyl_diphosphate_synthase"/>
</dbReference>
<dbReference type="AlphaFoldDB" id="A0A1T4NWL9"/>
<keyword evidence="7" id="KW-0460">Magnesium</keyword>
<evidence type="ECO:0000256" key="8">
    <source>
        <dbReference type="ARBA" id="ARBA00023229"/>
    </source>
</evidence>
<evidence type="ECO:0000256" key="2">
    <source>
        <dbReference type="ARBA" id="ARBA00006706"/>
    </source>
</evidence>
<reference evidence="14" key="1">
    <citation type="submission" date="2017-02" db="EMBL/GenBank/DDBJ databases">
        <authorList>
            <person name="Varghese N."/>
            <person name="Submissions S."/>
        </authorList>
    </citation>
    <scope>NUCLEOTIDE SEQUENCE [LARGE SCALE GENOMIC DNA]</scope>
    <source>
        <strain evidence="14">DSM 16521</strain>
    </source>
</reference>
<evidence type="ECO:0000256" key="6">
    <source>
        <dbReference type="ARBA" id="ARBA00022723"/>
    </source>
</evidence>
<dbReference type="EMBL" id="FUXM01000008">
    <property type="protein sequence ID" value="SJZ83457.1"/>
    <property type="molecule type" value="Genomic_DNA"/>
</dbReference>
<dbReference type="OrthoDB" id="9805316at2"/>
<comment type="cofactor">
    <cofactor evidence="1">
        <name>Mg(2+)</name>
        <dbReference type="ChEBI" id="CHEBI:18420"/>
    </cofactor>
</comment>
<evidence type="ECO:0000256" key="5">
    <source>
        <dbReference type="ARBA" id="ARBA00022679"/>
    </source>
</evidence>
<dbReference type="GO" id="GO:0046872">
    <property type="term" value="F:metal ion binding"/>
    <property type="evidence" value="ECO:0007669"/>
    <property type="project" value="UniProtKB-KW"/>
</dbReference>
<dbReference type="GO" id="GO:0016114">
    <property type="term" value="P:terpenoid biosynthetic process"/>
    <property type="evidence" value="ECO:0007669"/>
    <property type="project" value="UniProtKB-ARBA"/>
</dbReference>
<dbReference type="NCBIfam" id="NF045485">
    <property type="entry name" value="FPPsyn"/>
    <property type="match status" value="1"/>
</dbReference>
<name>A0A1T4NWL9_9FIRM</name>
<evidence type="ECO:0000256" key="12">
    <source>
        <dbReference type="RuleBase" id="RU004466"/>
    </source>
</evidence>
<keyword evidence="14" id="KW-1185">Reference proteome</keyword>
<dbReference type="GO" id="GO:0004337">
    <property type="term" value="F:(2E,6E)-farnesyl diphosphate synthase activity"/>
    <property type="evidence" value="ECO:0007669"/>
    <property type="project" value="UniProtKB-EC"/>
</dbReference>
<evidence type="ECO:0000256" key="3">
    <source>
        <dbReference type="ARBA" id="ARBA00012439"/>
    </source>
</evidence>
<proteinExistence type="inferred from homology"/>
<dbReference type="PANTHER" id="PTHR43281">
    <property type="entry name" value="FARNESYL DIPHOSPHATE SYNTHASE"/>
    <property type="match status" value="1"/>
</dbReference>
<evidence type="ECO:0000256" key="1">
    <source>
        <dbReference type="ARBA" id="ARBA00001946"/>
    </source>
</evidence>
<evidence type="ECO:0000313" key="14">
    <source>
        <dbReference type="Proteomes" id="UP000189933"/>
    </source>
</evidence>
<organism evidence="13 14">
    <name type="scientific">Carboxydocella sporoproducens DSM 16521</name>
    <dbReference type="NCBI Taxonomy" id="1121270"/>
    <lineage>
        <taxon>Bacteria</taxon>
        <taxon>Bacillati</taxon>
        <taxon>Bacillota</taxon>
        <taxon>Clostridia</taxon>
        <taxon>Eubacteriales</taxon>
        <taxon>Clostridiales Family XVI. Incertae Sedis</taxon>
        <taxon>Carboxydocella</taxon>
    </lineage>
</organism>
<evidence type="ECO:0000256" key="9">
    <source>
        <dbReference type="ARBA" id="ARBA00032380"/>
    </source>
</evidence>
<dbReference type="RefSeq" id="WP_078665146.1">
    <property type="nucleotide sequence ID" value="NZ_FUXM01000008.1"/>
</dbReference>
<dbReference type="Gene3D" id="1.10.600.10">
    <property type="entry name" value="Farnesyl Diphosphate Synthase"/>
    <property type="match status" value="1"/>
</dbReference>
<dbReference type="PROSITE" id="PS00444">
    <property type="entry name" value="POLYPRENYL_SYNTHASE_2"/>
    <property type="match status" value="1"/>
</dbReference>
<dbReference type="CDD" id="cd00685">
    <property type="entry name" value="Trans_IPPS_HT"/>
    <property type="match status" value="1"/>
</dbReference>
<comment type="similarity">
    <text evidence="2 12">Belongs to the FPP/GGPP synthase family.</text>
</comment>
<evidence type="ECO:0000256" key="7">
    <source>
        <dbReference type="ARBA" id="ARBA00022842"/>
    </source>
</evidence>
<sequence length="299" mass="32141">MDLQKWQEQLLAKNRLVEDWLEEVLPGPELEPGRLHEAMLYSLFAGGKRLRPALVLGAVEAVGGEVQAALPAAAALEMIHTYSLIHDDLPAMDNDDYRRGKPTNHKVFGEATAILAGDALLTLAFELLAAHLPGAGVSPEIALRVIREIAEAAGTQGMIGGQMADMEAQGQQVNGEQLEKIHRRKTGALFRAAVRVGGLIGGATPEQLAALSHYAEQLGLAFQITDDILDITGDPAKMGKDKNSDLKNCKATYPSLYGLEQARIMAEKAVTAAITALGIFGAKAEFLKETALFLLKREQ</sequence>
<dbReference type="SFLD" id="SFLDG01017">
    <property type="entry name" value="Polyprenyl_Transferase_Like"/>
    <property type="match status" value="1"/>
</dbReference>
<dbReference type="PANTHER" id="PTHR43281:SF1">
    <property type="entry name" value="FARNESYL DIPHOSPHATE SYNTHASE"/>
    <property type="match status" value="1"/>
</dbReference>
<dbReference type="EC" id="2.5.1.10" evidence="3"/>
<dbReference type="PROSITE" id="PS00723">
    <property type="entry name" value="POLYPRENYL_SYNTHASE_1"/>
    <property type="match status" value="1"/>
</dbReference>
<dbReference type="SUPFAM" id="SSF48576">
    <property type="entry name" value="Terpenoid synthases"/>
    <property type="match status" value="1"/>
</dbReference>
<gene>
    <name evidence="13" type="ORF">SAMN02745885_01060</name>
</gene>
<dbReference type="InterPro" id="IPR033749">
    <property type="entry name" value="Polyprenyl_synt_CS"/>
</dbReference>
<dbReference type="InterPro" id="IPR000092">
    <property type="entry name" value="Polyprenyl_synt"/>
</dbReference>
<evidence type="ECO:0000256" key="4">
    <source>
        <dbReference type="ARBA" id="ARBA00015100"/>
    </source>
</evidence>
<evidence type="ECO:0000256" key="10">
    <source>
        <dbReference type="ARBA" id="ARBA00032873"/>
    </source>
</evidence>
<dbReference type="Pfam" id="PF00348">
    <property type="entry name" value="polyprenyl_synt"/>
    <property type="match status" value="1"/>
</dbReference>
<dbReference type="SFLD" id="SFLDS00005">
    <property type="entry name" value="Isoprenoid_Synthase_Type_I"/>
    <property type="match status" value="1"/>
</dbReference>
<dbReference type="InterPro" id="IPR008949">
    <property type="entry name" value="Isoprenoid_synthase_dom_sf"/>
</dbReference>
<comment type="catalytic activity">
    <reaction evidence="11">
        <text>isopentenyl diphosphate + (2E)-geranyl diphosphate = (2E,6E)-farnesyl diphosphate + diphosphate</text>
        <dbReference type="Rhea" id="RHEA:19361"/>
        <dbReference type="ChEBI" id="CHEBI:33019"/>
        <dbReference type="ChEBI" id="CHEBI:58057"/>
        <dbReference type="ChEBI" id="CHEBI:128769"/>
        <dbReference type="ChEBI" id="CHEBI:175763"/>
        <dbReference type="EC" id="2.5.1.10"/>
    </reaction>
</comment>